<keyword evidence="2" id="KW-1185">Reference proteome</keyword>
<gene>
    <name evidence="1" type="ORF">MES5069_160021</name>
</gene>
<protein>
    <submittedName>
        <fullName evidence="1">Uncharacterized protein</fullName>
    </submittedName>
</protein>
<accession>A0ABM9DK76</accession>
<organism evidence="1 2">
    <name type="scientific">Mesorhizobium escarrei</name>
    <dbReference type="NCBI Taxonomy" id="666018"/>
    <lineage>
        <taxon>Bacteria</taxon>
        <taxon>Pseudomonadati</taxon>
        <taxon>Pseudomonadota</taxon>
        <taxon>Alphaproteobacteria</taxon>
        <taxon>Hyphomicrobiales</taxon>
        <taxon>Phyllobacteriaceae</taxon>
        <taxon>Mesorhizobium</taxon>
    </lineage>
</organism>
<name>A0ABM9DK76_9HYPH</name>
<reference evidence="1 2" key="1">
    <citation type="submission" date="2022-03" db="EMBL/GenBank/DDBJ databases">
        <authorList>
            <person name="Brunel B."/>
        </authorList>
    </citation>
    <scope>NUCLEOTIDE SEQUENCE [LARGE SCALE GENOMIC DNA]</scope>
    <source>
        <strain evidence="1">STM5069sample</strain>
    </source>
</reference>
<comment type="caution">
    <text evidence="1">The sequence shown here is derived from an EMBL/GenBank/DDBJ whole genome shotgun (WGS) entry which is preliminary data.</text>
</comment>
<evidence type="ECO:0000313" key="2">
    <source>
        <dbReference type="Proteomes" id="UP001153050"/>
    </source>
</evidence>
<dbReference type="EMBL" id="CAKXZT010000068">
    <property type="protein sequence ID" value="CAH2397015.1"/>
    <property type="molecule type" value="Genomic_DNA"/>
</dbReference>
<evidence type="ECO:0000313" key="1">
    <source>
        <dbReference type="EMBL" id="CAH2397015.1"/>
    </source>
</evidence>
<sequence length="109" mass="12593">MILLCFSSHFALAFWTRTHLGQNAVAEVLEQERARVSRAVWDARWSAEEFRTAFNEIDAESSPINYVAFREGSVIPEGEAIAGASGHRNTWRVAYTIEPIREWIFRQHR</sequence>
<dbReference type="Proteomes" id="UP001153050">
    <property type="component" value="Unassembled WGS sequence"/>
</dbReference>
<proteinExistence type="predicted"/>